<keyword evidence="2" id="KW-1185">Reference proteome</keyword>
<reference evidence="1 2" key="1">
    <citation type="submission" date="2019-12" db="EMBL/GenBank/DDBJ databases">
        <title>A genome sequence resource for the geographically widespread anthracnose pathogen Colletotrichum asianum.</title>
        <authorList>
            <person name="Meng Y."/>
        </authorList>
    </citation>
    <scope>NUCLEOTIDE SEQUENCE [LARGE SCALE GENOMIC DNA]</scope>
    <source>
        <strain evidence="1 2">ICMP 18580</strain>
    </source>
</reference>
<dbReference type="AlphaFoldDB" id="A0A8H3VVV4"/>
<evidence type="ECO:0000313" key="2">
    <source>
        <dbReference type="Proteomes" id="UP000434172"/>
    </source>
</evidence>
<organism evidence="1 2">
    <name type="scientific">Colletotrichum asianum</name>
    <dbReference type="NCBI Taxonomy" id="702518"/>
    <lineage>
        <taxon>Eukaryota</taxon>
        <taxon>Fungi</taxon>
        <taxon>Dikarya</taxon>
        <taxon>Ascomycota</taxon>
        <taxon>Pezizomycotina</taxon>
        <taxon>Sordariomycetes</taxon>
        <taxon>Hypocreomycetidae</taxon>
        <taxon>Glomerellales</taxon>
        <taxon>Glomerellaceae</taxon>
        <taxon>Colletotrichum</taxon>
        <taxon>Colletotrichum gloeosporioides species complex</taxon>
    </lineage>
</organism>
<proteinExistence type="predicted"/>
<protein>
    <submittedName>
        <fullName evidence="1">Uncharacterized protein</fullName>
    </submittedName>
</protein>
<name>A0A8H3VVV4_9PEZI</name>
<dbReference type="Proteomes" id="UP000434172">
    <property type="component" value="Unassembled WGS sequence"/>
</dbReference>
<dbReference type="EMBL" id="WOWK01000288">
    <property type="protein sequence ID" value="KAF0314870.1"/>
    <property type="molecule type" value="Genomic_DNA"/>
</dbReference>
<gene>
    <name evidence="1" type="ORF">GQ607_017899</name>
</gene>
<sequence>MAQSSHHHDHRYSVKDVNAFNRWLAEARADAGLCRDAADIRNHGLMLLIKMIDNDVRTLLNSENLASLAEPVSTEPAVLQGDEDNDRTVRCLSQEAVASSAGVRDTSRSRAAIRIPKTLNGLRQQMASTGSMCAVRRTDCLDTLFQLREELGGQADVVLQEEDYYSVGDLLFCRIFGNDVQGRLYELVTEHDAAGAYRQDSGACRVDRLAEKLQRSSLDDLASFVRSWGEVTDTAVRAGTSWGRLQVYWRQYDLWKRWHKLKELSQSAGPRRAELLGFLKSQNIETRHGKTLESCLADFFAAELELPGNTKFGDTIYRFAAVGTLVDAFGRGILAFLPKGLDTWYKSFRSGGKLSPKKLKLEVVCQFIAGKMPSLKELCDAAEVSIVEKVINGQPIEMTRAVYDIRRGKSREDVLQLPLVDFVTPEVRRGECSEVFSDDGDDEAGSRR</sequence>
<accession>A0A8H3VVV4</accession>
<comment type="caution">
    <text evidence="1">The sequence shown here is derived from an EMBL/GenBank/DDBJ whole genome shotgun (WGS) entry which is preliminary data.</text>
</comment>
<evidence type="ECO:0000313" key="1">
    <source>
        <dbReference type="EMBL" id="KAF0314870.1"/>
    </source>
</evidence>
<dbReference type="OrthoDB" id="4855281at2759"/>